<accession>A0A4Y2ICH0</accession>
<proteinExistence type="predicted"/>
<dbReference type="EMBL" id="BGPR01002531">
    <property type="protein sequence ID" value="GBM74989.1"/>
    <property type="molecule type" value="Genomic_DNA"/>
</dbReference>
<comment type="caution">
    <text evidence="2">The sequence shown here is derived from an EMBL/GenBank/DDBJ whole genome shotgun (WGS) entry which is preliminary data.</text>
</comment>
<feature type="compositionally biased region" description="Polar residues" evidence="1">
    <location>
        <begin position="9"/>
        <end position="26"/>
    </location>
</feature>
<dbReference type="AlphaFoldDB" id="A0A4Y2ICH0"/>
<reference evidence="2 3" key="1">
    <citation type="journal article" date="2019" name="Sci. Rep.">
        <title>Orb-weaving spider Araneus ventricosus genome elucidates the spidroin gene catalogue.</title>
        <authorList>
            <person name="Kono N."/>
            <person name="Nakamura H."/>
            <person name="Ohtoshi R."/>
            <person name="Moran D.A.P."/>
            <person name="Shinohara A."/>
            <person name="Yoshida Y."/>
            <person name="Fujiwara M."/>
            <person name="Mori M."/>
            <person name="Tomita M."/>
            <person name="Arakawa K."/>
        </authorList>
    </citation>
    <scope>NUCLEOTIDE SEQUENCE [LARGE SCALE GENOMIC DNA]</scope>
</reference>
<protein>
    <submittedName>
        <fullName evidence="2">Uncharacterized protein</fullName>
    </submittedName>
</protein>
<evidence type="ECO:0000313" key="2">
    <source>
        <dbReference type="EMBL" id="GBM74989.1"/>
    </source>
</evidence>
<keyword evidence="3" id="KW-1185">Reference proteome</keyword>
<organism evidence="2 3">
    <name type="scientific">Araneus ventricosus</name>
    <name type="common">Orbweaver spider</name>
    <name type="synonym">Epeira ventricosa</name>
    <dbReference type="NCBI Taxonomy" id="182803"/>
    <lineage>
        <taxon>Eukaryota</taxon>
        <taxon>Metazoa</taxon>
        <taxon>Ecdysozoa</taxon>
        <taxon>Arthropoda</taxon>
        <taxon>Chelicerata</taxon>
        <taxon>Arachnida</taxon>
        <taxon>Araneae</taxon>
        <taxon>Araneomorphae</taxon>
        <taxon>Entelegynae</taxon>
        <taxon>Araneoidea</taxon>
        <taxon>Araneidae</taxon>
        <taxon>Araneus</taxon>
    </lineage>
</organism>
<dbReference type="Proteomes" id="UP000499080">
    <property type="component" value="Unassembled WGS sequence"/>
</dbReference>
<sequence length="88" mass="9336">MIHNADSKLASQNSISNKQSGPQASKKNAEYLVESFSSLEIWACSRSAHHIPKLPGCLGENGVAVPGGASRGCPNFSSVSLEYRTAFL</sequence>
<evidence type="ECO:0000313" key="3">
    <source>
        <dbReference type="Proteomes" id="UP000499080"/>
    </source>
</evidence>
<name>A0A4Y2ICH0_ARAVE</name>
<feature type="region of interest" description="Disordered" evidence="1">
    <location>
        <begin position="1"/>
        <end position="26"/>
    </location>
</feature>
<gene>
    <name evidence="2" type="ORF">AVEN_231521_1</name>
</gene>
<evidence type="ECO:0000256" key="1">
    <source>
        <dbReference type="SAM" id="MobiDB-lite"/>
    </source>
</evidence>